<evidence type="ECO:0000313" key="4">
    <source>
        <dbReference type="RefSeq" id="XP_072617907.1"/>
    </source>
</evidence>
<feature type="region of interest" description="Disordered" evidence="1">
    <location>
        <begin position="93"/>
        <end position="115"/>
    </location>
</feature>
<feature type="region of interest" description="Disordered" evidence="1">
    <location>
        <begin position="27"/>
        <end position="73"/>
    </location>
</feature>
<evidence type="ECO:0000313" key="3">
    <source>
        <dbReference type="Proteomes" id="UP001652641"/>
    </source>
</evidence>
<name>A0ABM5ASZ0_VULVU</name>
<feature type="chain" id="PRO_5045586311" evidence="2">
    <location>
        <begin position="18"/>
        <end position="145"/>
    </location>
</feature>
<organism evidence="3 4">
    <name type="scientific">Vulpes vulpes</name>
    <name type="common">Red fox</name>
    <dbReference type="NCBI Taxonomy" id="9627"/>
    <lineage>
        <taxon>Eukaryota</taxon>
        <taxon>Metazoa</taxon>
        <taxon>Chordata</taxon>
        <taxon>Craniata</taxon>
        <taxon>Vertebrata</taxon>
        <taxon>Euteleostomi</taxon>
        <taxon>Mammalia</taxon>
        <taxon>Eutheria</taxon>
        <taxon>Laurasiatheria</taxon>
        <taxon>Carnivora</taxon>
        <taxon>Caniformia</taxon>
        <taxon>Canidae</taxon>
        <taxon>Vulpes</taxon>
    </lineage>
</organism>
<protein>
    <submittedName>
        <fullName evidence="4">Uncharacterized protein isoform X1</fullName>
    </submittedName>
</protein>
<keyword evidence="3" id="KW-1185">Reference proteome</keyword>
<accession>A0ABM5ASZ0</accession>
<sequence>MWPGFGAVLLKCGCTFASPGIPLSAASDPGMRAGDHMSQKTQEPMMPPWARFGAEKSQPSIIKGKRTNARTDSRGADPLRVWVAKDFIYEEASDSGGSRRRLARWPRTPGSPHMTLPAKLHRRLPRKSNSKINMKEMVKIQSGLL</sequence>
<gene>
    <name evidence="4" type="primary">LOC112927198</name>
</gene>
<evidence type="ECO:0000256" key="1">
    <source>
        <dbReference type="SAM" id="MobiDB-lite"/>
    </source>
</evidence>
<feature type="signal peptide" evidence="2">
    <location>
        <begin position="1"/>
        <end position="17"/>
    </location>
</feature>
<dbReference type="GeneID" id="112927198"/>
<proteinExistence type="predicted"/>
<dbReference type="Proteomes" id="UP001652641">
    <property type="component" value="Chromosome 6"/>
</dbReference>
<evidence type="ECO:0000256" key="2">
    <source>
        <dbReference type="SAM" id="SignalP"/>
    </source>
</evidence>
<reference evidence="4" key="1">
    <citation type="submission" date="2025-08" db="UniProtKB">
        <authorList>
            <consortium name="RefSeq"/>
        </authorList>
    </citation>
    <scope>IDENTIFICATION</scope>
    <source>
        <tissue evidence="4">Cell line</tissue>
    </source>
</reference>
<dbReference type="RefSeq" id="XP_072617907.1">
    <property type="nucleotide sequence ID" value="XM_072761806.1"/>
</dbReference>
<keyword evidence="2" id="KW-0732">Signal</keyword>